<evidence type="ECO:0000313" key="2">
    <source>
        <dbReference type="EMBL" id="GLQ54351.1"/>
    </source>
</evidence>
<comment type="caution">
    <text evidence="2">The sequence shown here is derived from an EMBL/GenBank/DDBJ whole genome shotgun (WGS) entry which is preliminary data.</text>
</comment>
<reference evidence="3" key="1">
    <citation type="journal article" date="2019" name="Int. J. Syst. Evol. Microbiol.">
        <title>The Global Catalogue of Microorganisms (GCM) 10K type strain sequencing project: providing services to taxonomists for standard genome sequencing and annotation.</title>
        <authorList>
            <consortium name="The Broad Institute Genomics Platform"/>
            <consortium name="The Broad Institute Genome Sequencing Center for Infectious Disease"/>
            <person name="Wu L."/>
            <person name="Ma J."/>
        </authorList>
    </citation>
    <scope>NUCLEOTIDE SEQUENCE [LARGE SCALE GENOMIC DNA]</scope>
    <source>
        <strain evidence="3">NBRC 112416</strain>
    </source>
</reference>
<protein>
    <submittedName>
        <fullName evidence="2">Uncharacterized protein</fullName>
    </submittedName>
</protein>
<gene>
    <name evidence="2" type="ORF">GCM10010862_16100</name>
</gene>
<proteinExistence type="predicted"/>
<feature type="signal peptide" evidence="1">
    <location>
        <begin position="1"/>
        <end position="24"/>
    </location>
</feature>
<name>A0ABQ5W3A3_9HYPH</name>
<evidence type="ECO:0000313" key="3">
    <source>
        <dbReference type="Proteomes" id="UP001156691"/>
    </source>
</evidence>
<sequence length="178" mass="18797">MRALRPAVPLLLAALVAATAPAGAQEKTKSKEPVAPLAIELLETCELFASGDVLASATATSKGWDVADATTDNVFVTSYDATRSIEGVGDAELFVLVETYPQLTLGYCRIDINEPQGEAGVAELDGLERLAGELEENADGTYGAWNGAELGADYMLLSNQDEFSFGLQLTILKPVEAE</sequence>
<dbReference type="EMBL" id="BSNS01000007">
    <property type="protein sequence ID" value="GLQ54351.1"/>
    <property type="molecule type" value="Genomic_DNA"/>
</dbReference>
<evidence type="ECO:0000256" key="1">
    <source>
        <dbReference type="SAM" id="SignalP"/>
    </source>
</evidence>
<dbReference type="RefSeq" id="WP_284339786.1">
    <property type="nucleotide sequence ID" value="NZ_BSNS01000007.1"/>
</dbReference>
<feature type="chain" id="PRO_5045237823" evidence="1">
    <location>
        <begin position="25"/>
        <end position="178"/>
    </location>
</feature>
<organism evidence="2 3">
    <name type="scientific">Devosia nitrariae</name>
    <dbReference type="NCBI Taxonomy" id="2071872"/>
    <lineage>
        <taxon>Bacteria</taxon>
        <taxon>Pseudomonadati</taxon>
        <taxon>Pseudomonadota</taxon>
        <taxon>Alphaproteobacteria</taxon>
        <taxon>Hyphomicrobiales</taxon>
        <taxon>Devosiaceae</taxon>
        <taxon>Devosia</taxon>
    </lineage>
</organism>
<dbReference type="Proteomes" id="UP001156691">
    <property type="component" value="Unassembled WGS sequence"/>
</dbReference>
<keyword evidence="3" id="KW-1185">Reference proteome</keyword>
<accession>A0ABQ5W3A3</accession>
<keyword evidence="1" id="KW-0732">Signal</keyword>